<organism evidence="1 2">
    <name type="scientific">Nannocystis bainbridge</name>
    <dbReference type="NCBI Taxonomy" id="2995303"/>
    <lineage>
        <taxon>Bacteria</taxon>
        <taxon>Pseudomonadati</taxon>
        <taxon>Myxococcota</taxon>
        <taxon>Polyangia</taxon>
        <taxon>Nannocystales</taxon>
        <taxon>Nannocystaceae</taxon>
        <taxon>Nannocystis</taxon>
    </lineage>
</organism>
<gene>
    <name evidence="1" type="ORF">POL25_08065</name>
</gene>
<comment type="caution">
    <text evidence="1">The sequence shown here is derived from an EMBL/GenBank/DDBJ whole genome shotgun (WGS) entry which is preliminary data.</text>
</comment>
<reference evidence="1 2" key="1">
    <citation type="submission" date="2022-11" db="EMBL/GenBank/DDBJ databases">
        <title>Minimal conservation of predation-associated metabolite biosynthetic gene clusters underscores biosynthetic potential of Myxococcota including descriptions for ten novel species: Archangium lansinium sp. nov., Myxococcus landrumus sp. nov., Nannocystis bai.</title>
        <authorList>
            <person name="Ahearne A."/>
            <person name="Stevens C."/>
            <person name="Dowd S."/>
        </authorList>
    </citation>
    <scope>NUCLEOTIDE SEQUENCE [LARGE SCALE GENOMIC DNA]</scope>
    <source>
        <strain evidence="1 2">BB15-2</strain>
    </source>
</reference>
<evidence type="ECO:0000313" key="2">
    <source>
        <dbReference type="Proteomes" id="UP001221686"/>
    </source>
</evidence>
<name>A0ABT5DTI0_9BACT</name>
<dbReference type="RefSeq" id="WP_272085330.1">
    <property type="nucleotide sequence ID" value="NZ_JAQNDL010000001.1"/>
</dbReference>
<sequence length="120" mass="12796">MPACCASPEEIDRLAGTSVRLVGVYQAMVIAQRSDAKPDLSQAGAAGILSESGQRVILGVYHGADGVRSIEERQQYDGKRVEVVGILEKRTPVSIGPDGQAEATMINPYVRSIASIRVIE</sequence>
<keyword evidence="2" id="KW-1185">Reference proteome</keyword>
<evidence type="ECO:0000313" key="1">
    <source>
        <dbReference type="EMBL" id="MDC0716841.1"/>
    </source>
</evidence>
<proteinExistence type="predicted"/>
<dbReference type="Proteomes" id="UP001221686">
    <property type="component" value="Unassembled WGS sequence"/>
</dbReference>
<accession>A0ABT5DTI0</accession>
<protein>
    <submittedName>
        <fullName evidence="1">Uncharacterized protein</fullName>
    </submittedName>
</protein>
<dbReference type="EMBL" id="JAQNDL010000001">
    <property type="protein sequence ID" value="MDC0716841.1"/>
    <property type="molecule type" value="Genomic_DNA"/>
</dbReference>